<keyword evidence="3" id="KW-1185">Reference proteome</keyword>
<protein>
    <submittedName>
        <fullName evidence="2">Uncharacterized protein</fullName>
    </submittedName>
</protein>
<dbReference type="PANTHER" id="PTHR48161:SF1">
    <property type="entry name" value="(RAPE) HYPOTHETICAL PROTEIN"/>
    <property type="match status" value="1"/>
</dbReference>
<sequence length="106" mass="11992">MTREQIPHWQGDRRGTGDDHLEEHHDLQAISARPGKATRLGVRGSIRCGPKERQRSLHLFTHYDGSPGPLSSSVFYSLPKLEAGRTPTAMPLPRELEEEELQVDLR</sequence>
<dbReference type="AlphaFoldDB" id="A0AAP0LEE4"/>
<gene>
    <name evidence="2" type="ORF">Syun_001706</name>
</gene>
<dbReference type="EMBL" id="JBBNAF010000001">
    <property type="protein sequence ID" value="KAK9169566.1"/>
    <property type="molecule type" value="Genomic_DNA"/>
</dbReference>
<dbReference type="PANTHER" id="PTHR48161">
    <property type="entry name" value="BNACNNG12870D PROTEIN"/>
    <property type="match status" value="1"/>
</dbReference>
<proteinExistence type="predicted"/>
<feature type="compositionally biased region" description="Basic and acidic residues" evidence="1">
    <location>
        <begin position="1"/>
        <end position="27"/>
    </location>
</feature>
<reference evidence="2 3" key="1">
    <citation type="submission" date="2024-01" db="EMBL/GenBank/DDBJ databases">
        <title>Genome assemblies of Stephania.</title>
        <authorList>
            <person name="Yang L."/>
        </authorList>
    </citation>
    <scope>NUCLEOTIDE SEQUENCE [LARGE SCALE GENOMIC DNA]</scope>
    <source>
        <strain evidence="2">YNDBR</strain>
        <tissue evidence="2">Leaf</tissue>
    </source>
</reference>
<evidence type="ECO:0000256" key="1">
    <source>
        <dbReference type="SAM" id="MobiDB-lite"/>
    </source>
</evidence>
<dbReference type="Proteomes" id="UP001420932">
    <property type="component" value="Unassembled WGS sequence"/>
</dbReference>
<evidence type="ECO:0000313" key="3">
    <source>
        <dbReference type="Proteomes" id="UP001420932"/>
    </source>
</evidence>
<organism evidence="2 3">
    <name type="scientific">Stephania yunnanensis</name>
    <dbReference type="NCBI Taxonomy" id="152371"/>
    <lineage>
        <taxon>Eukaryota</taxon>
        <taxon>Viridiplantae</taxon>
        <taxon>Streptophyta</taxon>
        <taxon>Embryophyta</taxon>
        <taxon>Tracheophyta</taxon>
        <taxon>Spermatophyta</taxon>
        <taxon>Magnoliopsida</taxon>
        <taxon>Ranunculales</taxon>
        <taxon>Menispermaceae</taxon>
        <taxon>Menispermoideae</taxon>
        <taxon>Cissampelideae</taxon>
        <taxon>Stephania</taxon>
    </lineage>
</organism>
<accession>A0AAP0LEE4</accession>
<evidence type="ECO:0000313" key="2">
    <source>
        <dbReference type="EMBL" id="KAK9169566.1"/>
    </source>
</evidence>
<name>A0AAP0LEE4_9MAGN</name>
<comment type="caution">
    <text evidence="2">The sequence shown here is derived from an EMBL/GenBank/DDBJ whole genome shotgun (WGS) entry which is preliminary data.</text>
</comment>
<feature type="region of interest" description="Disordered" evidence="1">
    <location>
        <begin position="1"/>
        <end position="31"/>
    </location>
</feature>